<dbReference type="Pfam" id="PF02412">
    <property type="entry name" value="TSP_3"/>
    <property type="match status" value="3"/>
</dbReference>
<comment type="caution">
    <text evidence="6">The sequence shown here is derived from an EMBL/GenBank/DDBJ whole genome shotgun (WGS) entry which is preliminary data.</text>
</comment>
<keyword evidence="1 4" id="KW-0732">Signal</keyword>
<feature type="chain" id="PRO_5008615758" description="CARDB domain-containing protein" evidence="4">
    <location>
        <begin position="20"/>
        <end position="451"/>
    </location>
</feature>
<evidence type="ECO:0000256" key="4">
    <source>
        <dbReference type="SAM" id="SignalP"/>
    </source>
</evidence>
<feature type="domain" description="CARDB" evidence="5">
    <location>
        <begin position="238"/>
        <end position="364"/>
    </location>
</feature>
<gene>
    <name evidence="6" type="ORF">LPB3_06505</name>
</gene>
<accession>A0A1B8TWR1</accession>
<dbReference type="InterPro" id="IPR028974">
    <property type="entry name" value="TSP_type-3_rpt"/>
</dbReference>
<dbReference type="InterPro" id="IPR003367">
    <property type="entry name" value="Thrombospondin_3-like_rpt"/>
</dbReference>
<evidence type="ECO:0000313" key="6">
    <source>
        <dbReference type="EMBL" id="OBY64048.1"/>
    </source>
</evidence>
<dbReference type="InterPro" id="IPR011635">
    <property type="entry name" value="CARDB"/>
</dbReference>
<dbReference type="OrthoDB" id="7794186at2"/>
<feature type="compositionally biased region" description="Acidic residues" evidence="3">
    <location>
        <begin position="186"/>
        <end position="199"/>
    </location>
</feature>
<dbReference type="STRING" id="1774273.LPB03_05980"/>
<evidence type="ECO:0000256" key="1">
    <source>
        <dbReference type="ARBA" id="ARBA00022729"/>
    </source>
</evidence>
<evidence type="ECO:0000313" key="7">
    <source>
        <dbReference type="Proteomes" id="UP000092584"/>
    </source>
</evidence>
<proteinExistence type="predicted"/>
<dbReference type="PROSITE" id="PS51234">
    <property type="entry name" value="TSP3"/>
    <property type="match status" value="2"/>
</dbReference>
<evidence type="ECO:0000259" key="5">
    <source>
        <dbReference type="Pfam" id="PF07705"/>
    </source>
</evidence>
<dbReference type="PANTHER" id="PTHR10199">
    <property type="entry name" value="THROMBOSPONDIN"/>
    <property type="match status" value="1"/>
</dbReference>
<evidence type="ECO:0000256" key="2">
    <source>
        <dbReference type="ARBA" id="ARBA00022837"/>
    </source>
</evidence>
<dbReference type="Gene3D" id="2.60.40.10">
    <property type="entry name" value="Immunoglobulins"/>
    <property type="match status" value="1"/>
</dbReference>
<organism evidence="6 7">
    <name type="scientific">Polaribacter vadi</name>
    <dbReference type="NCBI Taxonomy" id="1774273"/>
    <lineage>
        <taxon>Bacteria</taxon>
        <taxon>Pseudomonadati</taxon>
        <taxon>Bacteroidota</taxon>
        <taxon>Flavobacteriia</taxon>
        <taxon>Flavobacteriales</taxon>
        <taxon>Flavobacteriaceae</taxon>
    </lineage>
</organism>
<keyword evidence="7" id="KW-1185">Reference proteome</keyword>
<dbReference type="GO" id="GO:0005509">
    <property type="term" value="F:calcium ion binding"/>
    <property type="evidence" value="ECO:0007669"/>
    <property type="project" value="InterPro"/>
</dbReference>
<dbReference type="KEGG" id="pob:LPB03_05980"/>
<reference evidence="7" key="1">
    <citation type="submission" date="2016-02" db="EMBL/GenBank/DDBJ databases">
        <authorList>
            <person name="Shin S.-K."/>
            <person name="Yi H."/>
            <person name="Kim E."/>
        </authorList>
    </citation>
    <scope>NUCLEOTIDE SEQUENCE [LARGE SCALE GENOMIC DNA]</scope>
    <source>
        <strain evidence="7">LPB0003</strain>
    </source>
</reference>
<dbReference type="EMBL" id="LSFM01000022">
    <property type="protein sequence ID" value="OBY64048.1"/>
    <property type="molecule type" value="Genomic_DNA"/>
</dbReference>
<dbReference type="SUPFAM" id="SSF103647">
    <property type="entry name" value="TSP type-3 repeat"/>
    <property type="match status" value="1"/>
</dbReference>
<feature type="region of interest" description="Disordered" evidence="3">
    <location>
        <begin position="172"/>
        <end position="199"/>
    </location>
</feature>
<dbReference type="Proteomes" id="UP000092584">
    <property type="component" value="Unassembled WGS sequence"/>
</dbReference>
<protein>
    <recommendedName>
        <fullName evidence="5">CARDB domain-containing protein</fullName>
    </recommendedName>
</protein>
<dbReference type="Pfam" id="PF07705">
    <property type="entry name" value="CARDB"/>
    <property type="match status" value="1"/>
</dbReference>
<dbReference type="Gene3D" id="4.10.1080.10">
    <property type="entry name" value="TSP type-3 repeat"/>
    <property type="match status" value="1"/>
</dbReference>
<name>A0A1B8TWR1_9FLAO</name>
<evidence type="ECO:0000256" key="3">
    <source>
        <dbReference type="SAM" id="MobiDB-lite"/>
    </source>
</evidence>
<feature type="signal peptide" evidence="4">
    <location>
        <begin position="1"/>
        <end position="19"/>
    </location>
</feature>
<sequence length="451" mass="49361">MKKKLTLLLIFIFTGVGFANKNTTIDESHNKIKKIIIPISNNTISFDGIYTLVGSTPSGGNGIFTYSWEIWVVPSGTGVNQYIGTSKNVILNAGQVQTAHSIGIYFRRKVTSDNEVSYSNWAGPSYDPDGDDVDFLVDNCPYTANPNQIDSDNDGIGDACDDDDNDNILDINDNCPNISNPNQSDVDGDGLGDACDSDIDGDGFNNSSDNCPNIYNPTQLDSDNDGIGDLCDTSNGKPDLIITNLSIEIDNNKTSTPNLLTLKKNKNHKFFVEVKNIGDSAGAPKNIELIMSNGTNLLSASIVSGLSSINSNVNLDPGETTEISVSIFIFDNYLGNSLSSYNYLHAFVDENDNIDESNENNNLFIASLSYSSSKLSPIEKDNIYSKVTYDKQQNNLIQPYKISVYSILGKIIVKETIVKNKNQENDILKNLKNGIYILKTDLDIKKILINN</sequence>
<dbReference type="InterPro" id="IPR013783">
    <property type="entry name" value="Ig-like_fold"/>
</dbReference>
<keyword evidence="2" id="KW-0106">Calcium</keyword>
<dbReference type="AlphaFoldDB" id="A0A1B8TWR1"/>
<dbReference type="GO" id="GO:0007155">
    <property type="term" value="P:cell adhesion"/>
    <property type="evidence" value="ECO:0007669"/>
    <property type="project" value="InterPro"/>
</dbReference>
<dbReference type="InterPro" id="IPR017897">
    <property type="entry name" value="Thrombospondin_3_rpt"/>
</dbReference>